<keyword evidence="4" id="KW-1185">Reference proteome</keyword>
<organism evidence="1 3">
    <name type="scientific">Chryseobacterium shandongense</name>
    <dbReference type="NCBI Taxonomy" id="1493872"/>
    <lineage>
        <taxon>Bacteria</taxon>
        <taxon>Pseudomonadati</taxon>
        <taxon>Bacteroidota</taxon>
        <taxon>Flavobacteriia</taxon>
        <taxon>Flavobacteriales</taxon>
        <taxon>Weeksellaceae</taxon>
        <taxon>Chryseobacterium group</taxon>
        <taxon>Chryseobacterium</taxon>
    </lineage>
</organism>
<evidence type="ECO:0000313" key="2">
    <source>
        <dbReference type="EMBL" id="AZA98079.1"/>
    </source>
</evidence>
<gene>
    <name evidence="1" type="ORF">EG349_19800</name>
    <name evidence="2" type="ORF">EG353_21065</name>
</gene>
<dbReference type="GeneID" id="39505277"/>
<protein>
    <submittedName>
        <fullName evidence="1">Uncharacterized protein</fullName>
    </submittedName>
</protein>
<keyword evidence="1" id="KW-0614">Plasmid</keyword>
<dbReference type="RefSeq" id="WP_123855559.1">
    <property type="nucleotide sequence ID" value="NZ_CP033913.1"/>
</dbReference>
<evidence type="ECO:0000313" key="3">
    <source>
        <dbReference type="Proteomes" id="UP000274073"/>
    </source>
</evidence>
<sequence>MKKIQLGDIYSILTNKGYGFLQLVKLPDNEKNDIELVRVSYDLLTKIPDDIERIFLKDFFYIQFPVKEALKKGLIEFIKNTDLSNDFTVPRYFRTEHYLNPAEWLIIDKEANEVKHFKSLTDDQLKLSPNSVWNDTYLKERLEEGWKLENWK</sequence>
<evidence type="ECO:0000313" key="1">
    <source>
        <dbReference type="EMBL" id="AZA89072.1"/>
    </source>
</evidence>
<evidence type="ECO:0000313" key="4">
    <source>
        <dbReference type="Proteomes" id="UP000281741"/>
    </source>
</evidence>
<name>A0AAD1DMV4_9FLAO</name>
<dbReference type="Proteomes" id="UP000274073">
    <property type="component" value="Plasmid unnamed"/>
</dbReference>
<dbReference type="AlphaFoldDB" id="A0AAD1DMV4"/>
<reference evidence="3 4" key="1">
    <citation type="submission" date="2018-11" db="EMBL/GenBank/DDBJ databases">
        <title>Proposal to divide the Flavobacteriaceae and reorganize its genera based on Amino Acid Identity values calculated from whole genome sequences.</title>
        <authorList>
            <person name="Nicholson A.C."/>
            <person name="Gulvik C.A."/>
            <person name="Whitney A.M."/>
            <person name="Humrighouse B.W."/>
            <person name="Bell M."/>
            <person name="Holmes B."/>
            <person name="Steigerwalt A.G."/>
            <person name="Villarma A."/>
            <person name="Sheth M."/>
            <person name="Batra D."/>
            <person name="Pryor J."/>
            <person name="Bernardet J.-F."/>
            <person name="Hugo C."/>
            <person name="Kampfer P."/>
            <person name="Newman J."/>
            <person name="McQuiston J.R."/>
        </authorList>
    </citation>
    <scope>NUCLEOTIDE SEQUENCE [LARGE SCALE GENOMIC DNA]</scope>
    <source>
        <strain evidence="1 3">G0207</strain>
        <strain evidence="2 4">H5143</strain>
        <plasmid evidence="3 4">unnamed</plasmid>
    </source>
</reference>
<proteinExistence type="predicted"/>
<dbReference type="EMBL" id="CP033916">
    <property type="protein sequence ID" value="AZA89072.1"/>
    <property type="molecule type" value="Genomic_DNA"/>
</dbReference>
<dbReference type="EMBL" id="CP033913">
    <property type="protein sequence ID" value="AZA98079.1"/>
    <property type="molecule type" value="Genomic_DNA"/>
</dbReference>
<geneLocation type="plasmid" evidence="3 4">
    <name>unnamed</name>
</geneLocation>
<accession>A0AAD1DMV4</accession>
<dbReference type="Proteomes" id="UP000281741">
    <property type="component" value="Plasmid unnamed"/>
</dbReference>